<organism evidence="1">
    <name type="scientific">Salmonella enterica subsp. enterica serovar Chester</name>
    <dbReference type="NCBI Taxonomy" id="149386"/>
    <lineage>
        <taxon>Bacteria</taxon>
        <taxon>Pseudomonadati</taxon>
        <taxon>Pseudomonadota</taxon>
        <taxon>Gammaproteobacteria</taxon>
        <taxon>Enterobacterales</taxon>
        <taxon>Enterobacteriaceae</taxon>
        <taxon>Salmonella</taxon>
    </lineage>
</organism>
<protein>
    <submittedName>
        <fullName evidence="1">Uncharacterized protein</fullName>
    </submittedName>
</protein>
<reference evidence="1" key="1">
    <citation type="submission" date="2018-07" db="EMBL/GenBank/DDBJ databases">
        <authorList>
            <person name="Ashton P.M."/>
            <person name="Dallman T."/>
            <person name="Nair S."/>
            <person name="De Pinna E."/>
            <person name="Peters T."/>
            <person name="Grant K."/>
        </authorList>
    </citation>
    <scope>NUCLEOTIDE SEQUENCE</scope>
    <source>
        <strain evidence="1">368335</strain>
    </source>
</reference>
<name>A0A635R931_SALET</name>
<dbReference type="EMBL" id="AAMIYH010000015">
    <property type="protein sequence ID" value="EDH8303097.1"/>
    <property type="molecule type" value="Genomic_DNA"/>
</dbReference>
<proteinExistence type="predicted"/>
<accession>A0A635R931</accession>
<gene>
    <name evidence="1" type="ORF">CB695_16635</name>
</gene>
<comment type="caution">
    <text evidence="1">The sequence shown here is derived from an EMBL/GenBank/DDBJ whole genome shotgun (WGS) entry which is preliminary data.</text>
</comment>
<dbReference type="Pfam" id="PF26125">
    <property type="entry name" value="AcrVA2-like"/>
    <property type="match status" value="1"/>
</dbReference>
<dbReference type="InterPro" id="IPR058915">
    <property type="entry name" value="AcrVA2-like"/>
</dbReference>
<dbReference type="AlphaFoldDB" id="A0A635R931"/>
<evidence type="ECO:0000313" key="1">
    <source>
        <dbReference type="EMBL" id="EDH8303097.1"/>
    </source>
</evidence>
<sequence length="294" mass="35041">MLRRRIYGDTLRRISEAIETAHKDLFGLKEDRFLTFVREHKRQLPVTFLPVNDPTYREFGTTKQVPYSIRQSLGLGWQYAGIEIISDKELMGLLADTERLTDIPYAWIEAIPSFTFSVTVKINELPATLFIGRRKFEGEEVLFVLRWVEINQRHCWSTKIYRFNRKADDFVSLEPYFANESKDEELLDEVHIGLYLSSRVKKSERERREYRGRTTRYVPDTEILPRREPVVVDVSPVQREDLEKQRREGRRICLTPHRAAHIRRAHWKRVWCGPMTGPRWQEWRWIAPTFISGF</sequence>